<gene>
    <name evidence="1" type="ORF">FJM65_10980</name>
</gene>
<dbReference type="RefSeq" id="WP_140621563.1">
    <property type="nucleotide sequence ID" value="NZ_VFRQ01000005.1"/>
</dbReference>
<protein>
    <submittedName>
        <fullName evidence="1">Uncharacterized protein</fullName>
    </submittedName>
</protein>
<reference evidence="1 2" key="1">
    <citation type="submission" date="2019-06" db="EMBL/GenBank/DDBJ databases">
        <title>A novel bacterium of genus Pontibacter, isolated from marine sediment.</title>
        <authorList>
            <person name="Huang H."/>
            <person name="Mo K."/>
            <person name="Hu Y."/>
        </authorList>
    </citation>
    <scope>NUCLEOTIDE SEQUENCE [LARGE SCALE GENOMIC DNA]</scope>
    <source>
        <strain evidence="1 2">HB172049</strain>
    </source>
</reference>
<sequence length="119" mass="13378">MAFVITRPVVVASAFIALPCTKNDVMLLQVKELLEQCGFEMNCQDTYLFASILNADGETYQVLYSRGHLSMHLSKGILTADLLHGVKVENLNEVKFLLSRVHCFSEDFKSLCAEKLLIH</sequence>
<proteinExistence type="predicted"/>
<evidence type="ECO:0000313" key="2">
    <source>
        <dbReference type="Proteomes" id="UP000316727"/>
    </source>
</evidence>
<dbReference type="Proteomes" id="UP000316727">
    <property type="component" value="Unassembled WGS sequence"/>
</dbReference>
<organism evidence="1 2">
    <name type="scientific">Pontibacter mangrovi</name>
    <dbReference type="NCBI Taxonomy" id="2589816"/>
    <lineage>
        <taxon>Bacteria</taxon>
        <taxon>Pseudomonadati</taxon>
        <taxon>Bacteroidota</taxon>
        <taxon>Cytophagia</taxon>
        <taxon>Cytophagales</taxon>
        <taxon>Hymenobacteraceae</taxon>
        <taxon>Pontibacter</taxon>
    </lineage>
</organism>
<dbReference type="AlphaFoldDB" id="A0A501W6L6"/>
<comment type="caution">
    <text evidence="1">The sequence shown here is derived from an EMBL/GenBank/DDBJ whole genome shotgun (WGS) entry which is preliminary data.</text>
</comment>
<name>A0A501W6L6_9BACT</name>
<evidence type="ECO:0000313" key="1">
    <source>
        <dbReference type="EMBL" id="TPE43940.1"/>
    </source>
</evidence>
<keyword evidence="2" id="KW-1185">Reference proteome</keyword>
<dbReference type="EMBL" id="VFRQ01000005">
    <property type="protein sequence ID" value="TPE43940.1"/>
    <property type="molecule type" value="Genomic_DNA"/>
</dbReference>
<accession>A0A501W6L6</accession>